<proteinExistence type="predicted"/>
<gene>
    <name evidence="1" type="ORF">RHOFW104T7_10835</name>
</gene>
<evidence type="ECO:0000313" key="2">
    <source>
        <dbReference type="Proteomes" id="UP000076131"/>
    </source>
</evidence>
<protein>
    <submittedName>
        <fullName evidence="1">Uncharacterized protein</fullName>
    </submittedName>
</protein>
<dbReference type="AlphaFoldDB" id="A0A154QIB0"/>
<evidence type="ECO:0000313" key="1">
    <source>
        <dbReference type="EMBL" id="KZC24002.1"/>
    </source>
</evidence>
<comment type="caution">
    <text evidence="1">The sequence shown here is derived from an EMBL/GenBank/DDBJ whole genome shotgun (WGS) entry which is preliminary data.</text>
</comment>
<keyword evidence="2" id="KW-1185">Reference proteome</keyword>
<dbReference type="EMBL" id="LVJS01000036">
    <property type="protein sequence ID" value="KZC24002.1"/>
    <property type="molecule type" value="Genomic_DNA"/>
</dbReference>
<accession>A0A154QIB0</accession>
<name>A0A154QIB0_9GAMM</name>
<dbReference type="Proteomes" id="UP000076131">
    <property type="component" value="Unassembled WGS sequence"/>
</dbReference>
<reference evidence="1 2" key="1">
    <citation type="journal article" date="2016" name="MBio">
        <title>Lateral Gene Transfer in a Heavy Metal-Contaminated-Groundwater Microbial Community.</title>
        <authorList>
            <person name="Hemme C.L."/>
            <person name="Green S.J."/>
            <person name="Rishishwar L."/>
            <person name="Prakash O."/>
            <person name="Pettenato A."/>
            <person name="Chakraborty R."/>
            <person name="Deutschbauer A.M."/>
            <person name="Van Nostrand J.D."/>
            <person name="Wu L."/>
            <person name="He Z."/>
            <person name="Jordan I.K."/>
            <person name="Hazen T.C."/>
            <person name="Arkin A.P."/>
            <person name="Kostka J.E."/>
            <person name="Zhou J."/>
        </authorList>
    </citation>
    <scope>NUCLEOTIDE SEQUENCE [LARGE SCALE GENOMIC DNA]</scope>
    <source>
        <strain evidence="1 2">FW104-T7</strain>
    </source>
</reference>
<sequence>MQDVYDRITSGNLSDCVQLTPQQFLRFKMAGRQHGQGTAKTYNDVVADPLTGTKPTSITIQRVARQGASIPLGKWDVARYGDLTGRAGPWGPGSQTNRDHLLAHSSNLIRWKAGDDDYGATSASELKREGLAVVVSGIHHREGSATYGGRAQHVNAAHAMNPQVGVKDEIDTMLGWKAQKTVTLGSKAYTKSGKATLRIEMVGAYFYLYKRLVVQEIIKGDESMDIMLLDYLRSAVGWDDGKWRIDPAVAGKSLHSGTPIISGVPDATGGSKTTRWTVP</sequence>
<organism evidence="1 2">
    <name type="scientific">Rhodanobacter thiooxydans</name>
    <dbReference type="NCBI Taxonomy" id="416169"/>
    <lineage>
        <taxon>Bacteria</taxon>
        <taxon>Pseudomonadati</taxon>
        <taxon>Pseudomonadota</taxon>
        <taxon>Gammaproteobacteria</taxon>
        <taxon>Lysobacterales</taxon>
        <taxon>Rhodanobacteraceae</taxon>
        <taxon>Rhodanobacter</taxon>
    </lineage>
</organism>